<evidence type="ECO:0000313" key="1">
    <source>
        <dbReference type="EMBL" id="GER37079.1"/>
    </source>
</evidence>
<dbReference type="AlphaFoldDB" id="A0A5A7PW31"/>
<protein>
    <submittedName>
        <fullName evidence="1">Inositol-3-phosphate synthase 1</fullName>
    </submittedName>
</protein>
<gene>
    <name evidence="1" type="ORF">STAS_13462</name>
</gene>
<accession>A0A5A7PW31</accession>
<organism evidence="1 2">
    <name type="scientific">Striga asiatica</name>
    <name type="common">Asiatic witchweed</name>
    <name type="synonym">Buchnera asiatica</name>
    <dbReference type="NCBI Taxonomy" id="4170"/>
    <lineage>
        <taxon>Eukaryota</taxon>
        <taxon>Viridiplantae</taxon>
        <taxon>Streptophyta</taxon>
        <taxon>Embryophyta</taxon>
        <taxon>Tracheophyta</taxon>
        <taxon>Spermatophyta</taxon>
        <taxon>Magnoliopsida</taxon>
        <taxon>eudicotyledons</taxon>
        <taxon>Gunneridae</taxon>
        <taxon>Pentapetalae</taxon>
        <taxon>asterids</taxon>
        <taxon>lamiids</taxon>
        <taxon>Lamiales</taxon>
        <taxon>Orobanchaceae</taxon>
        <taxon>Buchnereae</taxon>
        <taxon>Striga</taxon>
    </lineage>
</organism>
<sequence length="146" mass="16349">MVYGLTVMGFELATCLGFNEGIAPLGPTNSGFPLSKTVRLCNFLSIGLKWYSSLYSRTRLGTNEKTFVLIMVSGLRFIRSKKLKRKVLVIPSRPLLYTPPDSPIQETVFVGDSLRRLCICLNTSAASSRTVAFRILFLRFSSYPKK</sequence>
<proteinExistence type="predicted"/>
<keyword evidence="2" id="KW-1185">Reference proteome</keyword>
<reference evidence="2" key="1">
    <citation type="journal article" date="2019" name="Curr. Biol.">
        <title>Genome Sequence of Striga asiatica Provides Insight into the Evolution of Plant Parasitism.</title>
        <authorList>
            <person name="Yoshida S."/>
            <person name="Kim S."/>
            <person name="Wafula E.K."/>
            <person name="Tanskanen J."/>
            <person name="Kim Y.M."/>
            <person name="Honaas L."/>
            <person name="Yang Z."/>
            <person name="Spallek T."/>
            <person name="Conn C.E."/>
            <person name="Ichihashi Y."/>
            <person name="Cheong K."/>
            <person name="Cui S."/>
            <person name="Der J.P."/>
            <person name="Gundlach H."/>
            <person name="Jiao Y."/>
            <person name="Hori C."/>
            <person name="Ishida J.K."/>
            <person name="Kasahara H."/>
            <person name="Kiba T."/>
            <person name="Kim M.S."/>
            <person name="Koo N."/>
            <person name="Laohavisit A."/>
            <person name="Lee Y.H."/>
            <person name="Lumba S."/>
            <person name="McCourt P."/>
            <person name="Mortimer J.C."/>
            <person name="Mutuku J.M."/>
            <person name="Nomura T."/>
            <person name="Sasaki-Sekimoto Y."/>
            <person name="Seto Y."/>
            <person name="Wang Y."/>
            <person name="Wakatake T."/>
            <person name="Sakakibara H."/>
            <person name="Demura T."/>
            <person name="Yamaguchi S."/>
            <person name="Yoneyama K."/>
            <person name="Manabe R.I."/>
            <person name="Nelson D.C."/>
            <person name="Schulman A.H."/>
            <person name="Timko M.P."/>
            <person name="dePamphilis C.W."/>
            <person name="Choi D."/>
            <person name="Shirasu K."/>
        </authorList>
    </citation>
    <scope>NUCLEOTIDE SEQUENCE [LARGE SCALE GENOMIC DNA]</scope>
    <source>
        <strain evidence="2">cv. UVA1</strain>
    </source>
</reference>
<comment type="caution">
    <text evidence="1">The sequence shown here is derived from an EMBL/GenBank/DDBJ whole genome shotgun (WGS) entry which is preliminary data.</text>
</comment>
<evidence type="ECO:0000313" key="2">
    <source>
        <dbReference type="Proteomes" id="UP000325081"/>
    </source>
</evidence>
<name>A0A5A7PW31_STRAF</name>
<dbReference type="EMBL" id="BKCP01005283">
    <property type="protein sequence ID" value="GER37079.1"/>
    <property type="molecule type" value="Genomic_DNA"/>
</dbReference>
<dbReference type="Proteomes" id="UP000325081">
    <property type="component" value="Unassembled WGS sequence"/>
</dbReference>